<reference evidence="1" key="1">
    <citation type="journal article" date="2020" name="New Phytol.">
        <title>Comparative genomics reveals dynamic genome evolution in host specialist ectomycorrhizal fungi.</title>
        <authorList>
            <person name="Lofgren L.A."/>
            <person name="Nguyen N.H."/>
            <person name="Vilgalys R."/>
            <person name="Ruytinx J."/>
            <person name="Liao H.L."/>
            <person name="Branco S."/>
            <person name="Kuo A."/>
            <person name="LaButti K."/>
            <person name="Lipzen A."/>
            <person name="Andreopoulos W."/>
            <person name="Pangilinan J."/>
            <person name="Riley R."/>
            <person name="Hundley H."/>
            <person name="Na H."/>
            <person name="Barry K."/>
            <person name="Grigoriev I.V."/>
            <person name="Stajich J.E."/>
            <person name="Kennedy P.G."/>
        </authorList>
    </citation>
    <scope>NUCLEOTIDE SEQUENCE</scope>
    <source>
        <strain evidence="1">S12</strain>
    </source>
</reference>
<dbReference type="Proteomes" id="UP000719766">
    <property type="component" value="Unassembled WGS sequence"/>
</dbReference>
<dbReference type="RefSeq" id="XP_041161385.1">
    <property type="nucleotide sequence ID" value="XM_041302684.1"/>
</dbReference>
<dbReference type="GeneID" id="64596448"/>
<sequence length="154" mass="17289">MPAFPWDSWAIHLGVQIWYGNALGDMEVVEIELASGQLILIPITISDADYWVTIAHNHKWTWMSILSLAKLNSRALEILIERVTYCILCKGKCIYQRNALHELTFNTMSYIALVAVSTGSTVGSAVPASFEVGLFPSRSTLHSYLIWSPHPFIH</sequence>
<dbReference type="AlphaFoldDB" id="A0A9P7DIZ3"/>
<name>A0A9P7DIZ3_9AGAM</name>
<evidence type="ECO:0000313" key="2">
    <source>
        <dbReference type="Proteomes" id="UP000719766"/>
    </source>
</evidence>
<organism evidence="1 2">
    <name type="scientific">Suillus plorans</name>
    <dbReference type="NCBI Taxonomy" id="116603"/>
    <lineage>
        <taxon>Eukaryota</taxon>
        <taxon>Fungi</taxon>
        <taxon>Dikarya</taxon>
        <taxon>Basidiomycota</taxon>
        <taxon>Agaricomycotina</taxon>
        <taxon>Agaricomycetes</taxon>
        <taxon>Agaricomycetidae</taxon>
        <taxon>Boletales</taxon>
        <taxon>Suillineae</taxon>
        <taxon>Suillaceae</taxon>
        <taxon>Suillus</taxon>
    </lineage>
</organism>
<evidence type="ECO:0000313" key="1">
    <source>
        <dbReference type="EMBL" id="KAG1795631.1"/>
    </source>
</evidence>
<protein>
    <submittedName>
        <fullName evidence="1">Uncharacterized protein</fullName>
    </submittedName>
</protein>
<gene>
    <name evidence="1" type="ORF">HD556DRAFT_1363009</name>
</gene>
<keyword evidence="2" id="KW-1185">Reference proteome</keyword>
<comment type="caution">
    <text evidence="1">The sequence shown here is derived from an EMBL/GenBank/DDBJ whole genome shotgun (WGS) entry which is preliminary data.</text>
</comment>
<dbReference type="EMBL" id="JABBWE010000021">
    <property type="protein sequence ID" value="KAG1795631.1"/>
    <property type="molecule type" value="Genomic_DNA"/>
</dbReference>
<proteinExistence type="predicted"/>
<accession>A0A9P7DIZ3</accession>
<dbReference type="OrthoDB" id="2631266at2759"/>